<feature type="compositionally biased region" description="Gly residues" evidence="1">
    <location>
        <begin position="68"/>
        <end position="83"/>
    </location>
</feature>
<dbReference type="Proteomes" id="UP000327013">
    <property type="component" value="Chromosome 8"/>
</dbReference>
<feature type="region of interest" description="Disordered" evidence="1">
    <location>
        <begin position="1"/>
        <end position="42"/>
    </location>
</feature>
<organism evidence="2 3">
    <name type="scientific">Carpinus fangiana</name>
    <dbReference type="NCBI Taxonomy" id="176857"/>
    <lineage>
        <taxon>Eukaryota</taxon>
        <taxon>Viridiplantae</taxon>
        <taxon>Streptophyta</taxon>
        <taxon>Embryophyta</taxon>
        <taxon>Tracheophyta</taxon>
        <taxon>Spermatophyta</taxon>
        <taxon>Magnoliopsida</taxon>
        <taxon>eudicotyledons</taxon>
        <taxon>Gunneridae</taxon>
        <taxon>Pentapetalae</taxon>
        <taxon>rosids</taxon>
        <taxon>fabids</taxon>
        <taxon>Fagales</taxon>
        <taxon>Betulaceae</taxon>
        <taxon>Carpinus</taxon>
    </lineage>
</organism>
<dbReference type="OrthoDB" id="1938105at2759"/>
<proteinExistence type="predicted"/>
<dbReference type="AlphaFoldDB" id="A0A5N6RV90"/>
<reference evidence="2 3" key="1">
    <citation type="submission" date="2019-06" db="EMBL/GenBank/DDBJ databases">
        <title>A chromosomal-level reference genome of Carpinus fangiana (Coryloideae, Betulaceae).</title>
        <authorList>
            <person name="Yang X."/>
            <person name="Wang Z."/>
            <person name="Zhang L."/>
            <person name="Hao G."/>
            <person name="Liu J."/>
            <person name="Yang Y."/>
        </authorList>
    </citation>
    <scope>NUCLEOTIDE SEQUENCE [LARGE SCALE GENOMIC DNA]</scope>
    <source>
        <strain evidence="2">Cfa_2016G</strain>
        <tissue evidence="2">Leaf</tissue>
    </source>
</reference>
<keyword evidence="3" id="KW-1185">Reference proteome</keyword>
<feature type="compositionally biased region" description="Basic and acidic residues" evidence="1">
    <location>
        <begin position="25"/>
        <end position="42"/>
    </location>
</feature>
<dbReference type="EMBL" id="CM017328">
    <property type="protein sequence ID" value="KAE8125609.1"/>
    <property type="molecule type" value="Genomic_DNA"/>
</dbReference>
<accession>A0A5N6RV90</accession>
<evidence type="ECO:0000313" key="3">
    <source>
        <dbReference type="Proteomes" id="UP000327013"/>
    </source>
</evidence>
<name>A0A5N6RV90_9ROSI</name>
<feature type="compositionally biased region" description="Polar residues" evidence="1">
    <location>
        <begin position="1"/>
        <end position="14"/>
    </location>
</feature>
<sequence>MGGRSLTSRPTGCTRSRPPQMIAADDCRPGLDHRASGGDRCEPAEQAVADVGHVPVAGDDSLAEESGESGGAPGESRGHGGPTNGAPLAKPEVCARHAFDHVDDAGARGSGLFLA</sequence>
<feature type="region of interest" description="Disordered" evidence="1">
    <location>
        <begin position="56"/>
        <end position="92"/>
    </location>
</feature>
<gene>
    <name evidence="2" type="ORF">FH972_020392</name>
</gene>
<evidence type="ECO:0000256" key="1">
    <source>
        <dbReference type="SAM" id="MobiDB-lite"/>
    </source>
</evidence>
<evidence type="ECO:0000313" key="2">
    <source>
        <dbReference type="EMBL" id="KAE8125609.1"/>
    </source>
</evidence>
<protein>
    <submittedName>
        <fullName evidence="2">Uncharacterized protein</fullName>
    </submittedName>
</protein>